<evidence type="ECO:0000259" key="11">
    <source>
        <dbReference type="PROSITE" id="PS50106"/>
    </source>
</evidence>
<accession>A0AAD4UHG1</accession>
<dbReference type="PANTHER" id="PTHR47137:SF1">
    <property type="entry name" value="ERMIN"/>
    <property type="match status" value="1"/>
</dbReference>
<evidence type="ECO:0000256" key="2">
    <source>
        <dbReference type="ARBA" id="ARBA00011216"/>
    </source>
</evidence>
<dbReference type="PANTHER" id="PTHR47137">
    <property type="entry name" value="ERMIN"/>
    <property type="match status" value="1"/>
</dbReference>
<dbReference type="GO" id="GO:0043209">
    <property type="term" value="C:myelin sheath"/>
    <property type="evidence" value="ECO:0007669"/>
    <property type="project" value="TreeGrafter"/>
</dbReference>
<dbReference type="GO" id="GO:0033270">
    <property type="term" value="C:paranode region of axon"/>
    <property type="evidence" value="ECO:0007669"/>
    <property type="project" value="TreeGrafter"/>
</dbReference>
<evidence type="ECO:0000256" key="6">
    <source>
        <dbReference type="ARBA" id="ARBA00023212"/>
    </source>
</evidence>
<feature type="region of interest" description="Disordered" evidence="10">
    <location>
        <begin position="443"/>
        <end position="529"/>
    </location>
</feature>
<dbReference type="Gene3D" id="6.10.360.10">
    <property type="match status" value="1"/>
</dbReference>
<dbReference type="GO" id="GO:0008360">
    <property type="term" value="P:regulation of cell shape"/>
    <property type="evidence" value="ECO:0007669"/>
    <property type="project" value="InterPro"/>
</dbReference>
<proteinExistence type="predicted"/>
<comment type="subcellular location">
    <subcellularLocation>
        <location evidence="1">Cytoplasm</location>
        <location evidence="1">Cytoskeleton</location>
    </subcellularLocation>
</comment>
<dbReference type="PROSITE" id="PS50106">
    <property type="entry name" value="PDZ"/>
    <property type="match status" value="1"/>
</dbReference>
<evidence type="ECO:0000313" key="12">
    <source>
        <dbReference type="EMBL" id="KAI4544170.1"/>
    </source>
</evidence>
<evidence type="ECO:0000256" key="10">
    <source>
        <dbReference type="SAM" id="MobiDB-lite"/>
    </source>
</evidence>
<dbReference type="GO" id="GO:0070062">
    <property type="term" value="C:extracellular exosome"/>
    <property type="evidence" value="ECO:0007669"/>
    <property type="project" value="TreeGrafter"/>
</dbReference>
<dbReference type="Gene3D" id="2.30.42.10">
    <property type="match status" value="1"/>
</dbReference>
<keyword evidence="13" id="KW-1185">Reference proteome</keyword>
<dbReference type="GO" id="GO:0007015">
    <property type="term" value="P:actin filament organization"/>
    <property type="evidence" value="ECO:0007669"/>
    <property type="project" value="InterPro"/>
</dbReference>
<feature type="region of interest" description="Disordered" evidence="10">
    <location>
        <begin position="393"/>
        <end position="426"/>
    </location>
</feature>
<evidence type="ECO:0000256" key="8">
    <source>
        <dbReference type="ARBA" id="ARBA00026168"/>
    </source>
</evidence>
<dbReference type="SUPFAM" id="SSF48678">
    <property type="entry name" value="Moesin tail domain"/>
    <property type="match status" value="1"/>
</dbReference>
<dbReference type="GO" id="GO:0005856">
    <property type="term" value="C:cytoskeleton"/>
    <property type="evidence" value="ECO:0007669"/>
    <property type="project" value="UniProtKB-SubCell"/>
</dbReference>
<protein>
    <recommendedName>
        <fullName evidence="8">Ermin</fullName>
    </recommendedName>
    <alternativeName>
        <fullName evidence="9">Juxtanodin</fullName>
    </alternativeName>
</protein>
<evidence type="ECO:0000256" key="1">
    <source>
        <dbReference type="ARBA" id="ARBA00004245"/>
    </source>
</evidence>
<feature type="region of interest" description="Disordered" evidence="10">
    <location>
        <begin position="1"/>
        <end position="37"/>
    </location>
</feature>
<dbReference type="InterPro" id="IPR001478">
    <property type="entry name" value="PDZ"/>
</dbReference>
<feature type="compositionally biased region" description="Low complexity" evidence="10">
    <location>
        <begin position="20"/>
        <end position="30"/>
    </location>
</feature>
<dbReference type="GO" id="GO:0005938">
    <property type="term" value="C:cell cortex"/>
    <property type="evidence" value="ECO:0007669"/>
    <property type="project" value="TreeGrafter"/>
</dbReference>
<keyword evidence="6" id="KW-0206">Cytoskeleton</keyword>
<evidence type="ECO:0000256" key="5">
    <source>
        <dbReference type="ARBA" id="ARBA00023203"/>
    </source>
</evidence>
<dbReference type="InterPro" id="IPR036034">
    <property type="entry name" value="PDZ_sf"/>
</dbReference>
<evidence type="ECO:0000256" key="4">
    <source>
        <dbReference type="ARBA" id="ARBA00022553"/>
    </source>
</evidence>
<dbReference type="InterPro" id="IPR045346">
    <property type="entry name" value="Ermin"/>
</dbReference>
<dbReference type="InterPro" id="IPR008954">
    <property type="entry name" value="Moesin_tail_sf"/>
</dbReference>
<dbReference type="AlphaFoldDB" id="A0AAD4UHG1"/>
<comment type="function">
    <text evidence="7">Plays a role in cytoskeletal rearrangements during the late wrapping and/or compaction phases of myelinogenesis as well as in maintenance and stability of myelin sheath in the adult. May play an important role in late-stage oligodendroglia maturation, myelin/Ranvier node formation during CNS development, and in the maintenance and plasticity of related structures in the mature CNS.</text>
</comment>
<dbReference type="Pfam" id="PF20491">
    <property type="entry name" value="Ermin"/>
    <property type="match status" value="1"/>
</dbReference>
<dbReference type="GO" id="GO:0033269">
    <property type="term" value="C:internode region of axon"/>
    <property type="evidence" value="ECO:0007669"/>
    <property type="project" value="TreeGrafter"/>
</dbReference>
<evidence type="ECO:0000256" key="7">
    <source>
        <dbReference type="ARBA" id="ARBA00025213"/>
    </source>
</evidence>
<feature type="compositionally biased region" description="Acidic residues" evidence="10">
    <location>
        <begin position="455"/>
        <end position="478"/>
    </location>
</feature>
<reference evidence="12" key="1">
    <citation type="submission" date="2022-03" db="EMBL/GenBank/DDBJ databases">
        <title>Genomic analyses of argali, domestic sheep and their hybrids provide insights into chromosomal evolution, heterosis and genetic basis of agronomic traits.</title>
        <authorList>
            <person name="Li M."/>
        </authorList>
    </citation>
    <scope>NUCLEOTIDE SEQUENCE</scope>
    <source>
        <strain evidence="12">CAU-MHL-2022a</strain>
        <tissue evidence="12">Skin</tissue>
    </source>
</reference>
<name>A0AAD4UHG1_OVIAM</name>
<dbReference type="GO" id="GO:0051015">
    <property type="term" value="F:actin filament binding"/>
    <property type="evidence" value="ECO:0007669"/>
    <property type="project" value="InterPro"/>
</dbReference>
<gene>
    <name evidence="12" type="ORF">MG293_004436</name>
</gene>
<dbReference type="GO" id="GO:0043025">
    <property type="term" value="C:neuronal cell body"/>
    <property type="evidence" value="ECO:0007669"/>
    <property type="project" value="TreeGrafter"/>
</dbReference>
<dbReference type="Proteomes" id="UP001214576">
    <property type="component" value="Unassembled WGS sequence"/>
</dbReference>
<keyword evidence="4" id="KW-0597">Phosphoprotein</keyword>
<dbReference type="GO" id="GO:0030175">
    <property type="term" value="C:filopodium"/>
    <property type="evidence" value="ECO:0007669"/>
    <property type="project" value="TreeGrafter"/>
</dbReference>
<organism evidence="12 13">
    <name type="scientific">Ovis ammon polii</name>
    <dbReference type="NCBI Taxonomy" id="230172"/>
    <lineage>
        <taxon>Eukaryota</taxon>
        <taxon>Metazoa</taxon>
        <taxon>Chordata</taxon>
        <taxon>Craniata</taxon>
        <taxon>Vertebrata</taxon>
        <taxon>Euteleostomi</taxon>
        <taxon>Mammalia</taxon>
        <taxon>Eutheria</taxon>
        <taxon>Laurasiatheria</taxon>
        <taxon>Artiodactyla</taxon>
        <taxon>Ruminantia</taxon>
        <taxon>Pecora</taxon>
        <taxon>Bovidae</taxon>
        <taxon>Caprinae</taxon>
        <taxon>Ovis</taxon>
    </lineage>
</organism>
<comment type="caution">
    <text evidence="12">The sequence shown here is derived from an EMBL/GenBank/DDBJ whole genome shotgun (WGS) entry which is preliminary data.</text>
</comment>
<sequence length="561" mass="62880">MTSSEEQREAGIQIPPPLLPLALPSSSSVPGQDLPEGSHTVPTAFFVPPPALQYRKLVTVEKQDNGTFGFEIQTYRLPNQNTCSTDMCTLICKIQEDSPAHCAGLQAGDATNCPSLENMDIDEFTLLGPLPGPALLDRNRLSSASSCKSWLSSMTIDSEDGYQTCVSEDSSREAFSRQTSTDDECFVPREGDDFLKRSSSRRNRSISSASSGSMSPLCEGAVLLYVQIDIVLPTIIVMMQRIRCEEMAAIPLSPHPDVWGCPREGPRCPFQLRYAVTQKGADVPVTFSQVECNGDTPPENGQQKITKIIEEASDVDGTPPYCRVEPRLDVPTERNQEKSEKLQEDILLSSSMDEKILKEKPEEKLYVVHKAITDLSLQETSVDEMALRQGHQWEKIPLSSSNQEISRQKESISEQPLEEREDEELENTALQATEIEWLGFQKPSQVDASHSKQDEEQEVWDEEINNDDDDDCKDDEDEVRVIEFKKKNEEDTQLKEEGDASEDSPLSSPSSQPVTPDEQPTFGKKGDFSRNAYSRYNTISYRKIRKGNTKQRIDEFESMIN</sequence>
<evidence type="ECO:0000256" key="3">
    <source>
        <dbReference type="ARBA" id="ARBA00022490"/>
    </source>
</evidence>
<feature type="compositionally biased region" description="Basic and acidic residues" evidence="10">
    <location>
        <begin position="479"/>
        <end position="498"/>
    </location>
</feature>
<dbReference type="GO" id="GO:0001763">
    <property type="term" value="P:morphogenesis of a branching structure"/>
    <property type="evidence" value="ECO:0007669"/>
    <property type="project" value="TreeGrafter"/>
</dbReference>
<dbReference type="SUPFAM" id="SSF50156">
    <property type="entry name" value="PDZ domain-like"/>
    <property type="match status" value="1"/>
</dbReference>
<evidence type="ECO:0000313" key="13">
    <source>
        <dbReference type="Proteomes" id="UP001214576"/>
    </source>
</evidence>
<evidence type="ECO:0000256" key="9">
    <source>
        <dbReference type="ARBA" id="ARBA00031224"/>
    </source>
</evidence>
<feature type="domain" description="PDZ" evidence="11">
    <location>
        <begin position="57"/>
        <end position="109"/>
    </location>
</feature>
<feature type="compositionally biased region" description="Low complexity" evidence="10">
    <location>
        <begin position="503"/>
        <end position="516"/>
    </location>
</feature>
<keyword evidence="3" id="KW-0963">Cytoplasm</keyword>
<dbReference type="EMBL" id="JAKZEL010000004">
    <property type="protein sequence ID" value="KAI4544170.1"/>
    <property type="molecule type" value="Genomic_DNA"/>
</dbReference>
<keyword evidence="5" id="KW-0009">Actin-binding</keyword>
<dbReference type="GO" id="GO:0031344">
    <property type="term" value="P:regulation of cell projection organization"/>
    <property type="evidence" value="ECO:0007669"/>
    <property type="project" value="TreeGrafter"/>
</dbReference>
<comment type="subunit">
    <text evidence="2">Binds actin.</text>
</comment>